<proteinExistence type="predicted"/>
<feature type="non-terminal residue" evidence="2">
    <location>
        <position position="1"/>
    </location>
</feature>
<keyword evidence="1" id="KW-0812">Transmembrane</keyword>
<organism evidence="2 3">
    <name type="scientific">Kipferlia bialata</name>
    <dbReference type="NCBI Taxonomy" id="797122"/>
    <lineage>
        <taxon>Eukaryota</taxon>
        <taxon>Metamonada</taxon>
        <taxon>Carpediemonas-like organisms</taxon>
        <taxon>Kipferlia</taxon>
    </lineage>
</organism>
<sequence>MVSSASPPPTSPSPLDPYRLPVVLCYLFGLCSILILRAVAFSNFRTQPSYKWVYVIDGVSLLLGIVTFVLVSREVHTVNGPGTESASPTVKRHSMAPEILTLVSIFIMFL</sequence>
<protein>
    <submittedName>
        <fullName evidence="2">Uncharacterized protein</fullName>
    </submittedName>
</protein>
<dbReference type="Proteomes" id="UP000265618">
    <property type="component" value="Unassembled WGS sequence"/>
</dbReference>
<gene>
    <name evidence="2" type="ORF">KIPB_012660</name>
</gene>
<dbReference type="EMBL" id="BDIP01005679">
    <property type="protein sequence ID" value="GIQ90020.1"/>
    <property type="molecule type" value="Genomic_DNA"/>
</dbReference>
<reference evidence="2 3" key="1">
    <citation type="journal article" date="2018" name="PLoS ONE">
        <title>The draft genome of Kipferlia bialata reveals reductive genome evolution in fornicate parasites.</title>
        <authorList>
            <person name="Tanifuji G."/>
            <person name="Takabayashi S."/>
            <person name="Kume K."/>
            <person name="Takagi M."/>
            <person name="Nakayama T."/>
            <person name="Kamikawa R."/>
            <person name="Inagaki Y."/>
            <person name="Hashimoto T."/>
        </authorList>
    </citation>
    <scope>NUCLEOTIDE SEQUENCE [LARGE SCALE GENOMIC DNA]</scope>
    <source>
        <strain evidence="2">NY0173</strain>
    </source>
</reference>
<evidence type="ECO:0000313" key="3">
    <source>
        <dbReference type="Proteomes" id="UP000265618"/>
    </source>
</evidence>
<comment type="caution">
    <text evidence="2">The sequence shown here is derived from an EMBL/GenBank/DDBJ whole genome shotgun (WGS) entry which is preliminary data.</text>
</comment>
<keyword evidence="1" id="KW-1133">Transmembrane helix</keyword>
<keyword evidence="1" id="KW-0472">Membrane</keyword>
<dbReference type="AlphaFoldDB" id="A0A9K3D7V3"/>
<accession>A0A9K3D7V3</accession>
<feature type="transmembrane region" description="Helical" evidence="1">
    <location>
        <begin position="20"/>
        <end position="40"/>
    </location>
</feature>
<name>A0A9K3D7V3_9EUKA</name>
<keyword evidence="3" id="KW-1185">Reference proteome</keyword>
<evidence type="ECO:0000313" key="2">
    <source>
        <dbReference type="EMBL" id="GIQ90020.1"/>
    </source>
</evidence>
<feature type="transmembrane region" description="Helical" evidence="1">
    <location>
        <begin position="52"/>
        <end position="72"/>
    </location>
</feature>
<evidence type="ECO:0000256" key="1">
    <source>
        <dbReference type="SAM" id="Phobius"/>
    </source>
</evidence>